<organism evidence="1 2">
    <name type="scientific">Rhodanobacter ginsengisoli</name>
    <dbReference type="NCBI Taxonomy" id="418646"/>
    <lineage>
        <taxon>Bacteria</taxon>
        <taxon>Pseudomonadati</taxon>
        <taxon>Pseudomonadota</taxon>
        <taxon>Gammaproteobacteria</taxon>
        <taxon>Lysobacterales</taxon>
        <taxon>Rhodanobacteraceae</taxon>
        <taxon>Rhodanobacter</taxon>
    </lineage>
</organism>
<dbReference type="EMBL" id="JBHSNF010000001">
    <property type="protein sequence ID" value="MFC5525243.1"/>
    <property type="molecule type" value="Genomic_DNA"/>
</dbReference>
<name>A0ABW0QKJ4_9GAMM</name>
<reference evidence="2" key="1">
    <citation type="journal article" date="2019" name="Int. J. Syst. Evol. Microbiol.">
        <title>The Global Catalogue of Microorganisms (GCM) 10K type strain sequencing project: providing services to taxonomists for standard genome sequencing and annotation.</title>
        <authorList>
            <consortium name="The Broad Institute Genomics Platform"/>
            <consortium name="The Broad Institute Genome Sequencing Center for Infectious Disease"/>
            <person name="Wu L."/>
            <person name="Ma J."/>
        </authorList>
    </citation>
    <scope>NUCLEOTIDE SEQUENCE [LARGE SCALE GENOMIC DNA]</scope>
    <source>
        <strain evidence="2">CGMCC 1.16619</strain>
    </source>
</reference>
<evidence type="ECO:0008006" key="3">
    <source>
        <dbReference type="Google" id="ProtNLM"/>
    </source>
</evidence>
<dbReference type="Proteomes" id="UP001596114">
    <property type="component" value="Unassembled WGS sequence"/>
</dbReference>
<dbReference type="RefSeq" id="WP_377318140.1">
    <property type="nucleotide sequence ID" value="NZ_JBHSNF010000001.1"/>
</dbReference>
<comment type="caution">
    <text evidence="1">The sequence shown here is derived from an EMBL/GenBank/DDBJ whole genome shotgun (WGS) entry which is preliminary data.</text>
</comment>
<proteinExistence type="predicted"/>
<sequence length="130" mass="15678">MTRDECLKVEQLLVFPGASVRLQCDQYYVALEVQRDKMRMVVMVYVDGYFKGKWITEDCEERRRFLRPITHRPKPYTPKQVRLLGKKWCDAQREKHTHTYYLPIWTSTRALLRHLHKHNSSVELVATREE</sequence>
<keyword evidence="2" id="KW-1185">Reference proteome</keyword>
<gene>
    <name evidence="1" type="ORF">ACFPPA_05750</name>
</gene>
<accession>A0ABW0QKJ4</accession>
<protein>
    <recommendedName>
        <fullName evidence="3">Integrase</fullName>
    </recommendedName>
</protein>
<evidence type="ECO:0000313" key="2">
    <source>
        <dbReference type="Proteomes" id="UP001596114"/>
    </source>
</evidence>
<evidence type="ECO:0000313" key="1">
    <source>
        <dbReference type="EMBL" id="MFC5525243.1"/>
    </source>
</evidence>